<dbReference type="SUPFAM" id="SSF52777">
    <property type="entry name" value="CoA-dependent acyltransferases"/>
    <property type="match status" value="1"/>
</dbReference>
<evidence type="ECO:0000256" key="1">
    <source>
        <dbReference type="ARBA" id="ARBA00004052"/>
    </source>
</evidence>
<dbReference type="PROSITE" id="PS51826">
    <property type="entry name" value="PSBD"/>
    <property type="match status" value="1"/>
</dbReference>
<gene>
    <name evidence="14" type="primary">odhB</name>
    <name evidence="14" type="ORF">NX780_00080</name>
</gene>
<evidence type="ECO:0000256" key="4">
    <source>
        <dbReference type="ARBA" id="ARBA00012945"/>
    </source>
</evidence>
<dbReference type="Gene3D" id="4.10.320.10">
    <property type="entry name" value="E3-binding domain"/>
    <property type="match status" value="1"/>
</dbReference>
<dbReference type="InterPro" id="IPR011053">
    <property type="entry name" value="Single_hybrid_motif"/>
</dbReference>
<evidence type="ECO:0000259" key="13">
    <source>
        <dbReference type="PROSITE" id="PS51826"/>
    </source>
</evidence>
<evidence type="ECO:0000256" key="10">
    <source>
        <dbReference type="ARBA" id="ARBA00052761"/>
    </source>
</evidence>
<evidence type="ECO:0000256" key="2">
    <source>
        <dbReference type="ARBA" id="ARBA00005145"/>
    </source>
</evidence>
<evidence type="ECO:0000256" key="9">
    <source>
        <dbReference type="ARBA" id="ARBA00023315"/>
    </source>
</evidence>
<dbReference type="Pfam" id="PF00364">
    <property type="entry name" value="Biotin_lipoyl"/>
    <property type="match status" value="1"/>
</dbReference>
<dbReference type="PANTHER" id="PTHR43416:SF5">
    <property type="entry name" value="DIHYDROLIPOYLLYSINE-RESIDUE SUCCINYLTRANSFERASE COMPONENT OF 2-OXOGLUTARATE DEHYDROGENASE COMPLEX, MITOCHONDRIAL"/>
    <property type="match status" value="1"/>
</dbReference>
<dbReference type="PROSITE" id="PS50968">
    <property type="entry name" value="BIOTINYL_LIPOYL"/>
    <property type="match status" value="1"/>
</dbReference>
<dbReference type="SUPFAM" id="SSF47005">
    <property type="entry name" value="Peripheral subunit-binding domain of 2-oxo acid dehydrogenase complex"/>
    <property type="match status" value="1"/>
</dbReference>
<keyword evidence="9 11" id="KW-0012">Acyltransferase</keyword>
<keyword evidence="15" id="KW-1185">Reference proteome</keyword>
<dbReference type="InterPro" id="IPR036625">
    <property type="entry name" value="E3-bd_dom_sf"/>
</dbReference>
<dbReference type="InterPro" id="IPR000089">
    <property type="entry name" value="Biotin_lipoyl"/>
</dbReference>
<sequence>MAQIEVKVPQLSESVAEATLLSWHKKVGEKVSRDENMIDIETDKVVLELPAPNEGVIVQLLKADGATVVSGEVIAIIDTEASEQTSPVAVRSAPVQAAPEAAAAAPAAAATGSKGDVAMPAAAKILADNNMSASDATGTGRDGRVTKGDALAAVAGKPAQAAAPAPAAAKPALQQVAAPSANLGDRPEERVPMSRLRARIAERLLQSQQTNAILTTFNEVNMAPVMELRNKYKDKFEKEHGVKLGFMSFFVKAAVAALKKYPILNASVDGNDIVYHGYFDIGIAVGSPRGLVVPILRNADQLSIAEIEKKIGEFGQKAKDGKLTLEDLNGGTFSISNGGVFGSMLSTPIINPPQSAILGVHATKDRAVVENGQIVIRPMNYLAMSYDHRIIDGREAVLGLVAMKDALEDPARLLLDL</sequence>
<evidence type="ECO:0000313" key="14">
    <source>
        <dbReference type="EMBL" id="MCS0594736.1"/>
    </source>
</evidence>
<comment type="function">
    <text evidence="1 11">E2 component of the 2-oxoglutarate dehydrogenase (OGDH) complex which catalyzes the second step in the conversion of 2-oxoglutarate to succinyl-CoA and CO(2).</text>
</comment>
<dbReference type="InterPro" id="IPR004167">
    <property type="entry name" value="PSBD"/>
</dbReference>
<keyword evidence="7 11" id="KW-0808">Transferase</keyword>
<evidence type="ECO:0000259" key="12">
    <source>
        <dbReference type="PROSITE" id="PS50968"/>
    </source>
</evidence>
<keyword evidence="8 11" id="KW-0450">Lipoyl</keyword>
<evidence type="ECO:0000313" key="15">
    <source>
        <dbReference type="Proteomes" id="UP001206572"/>
    </source>
</evidence>
<dbReference type="InterPro" id="IPR006255">
    <property type="entry name" value="SucB"/>
</dbReference>
<protein>
    <recommendedName>
        <fullName evidence="5 11">Dihydrolipoyllysine-residue succinyltransferase component of 2-oxoglutarate dehydrogenase complex</fullName>
        <ecNumber evidence="4 11">2.3.1.61</ecNumber>
    </recommendedName>
    <alternativeName>
        <fullName evidence="11">2-oxoglutarate dehydrogenase complex component E2</fullName>
    </alternativeName>
</protein>
<dbReference type="Gene3D" id="2.40.50.100">
    <property type="match status" value="1"/>
</dbReference>
<dbReference type="SUPFAM" id="SSF51230">
    <property type="entry name" value="Single hybrid motif"/>
    <property type="match status" value="1"/>
</dbReference>
<name>A0ABT2AEY1_9BURK</name>
<dbReference type="EMBL" id="JANUHA010000001">
    <property type="protein sequence ID" value="MCS0594736.1"/>
    <property type="molecule type" value="Genomic_DNA"/>
</dbReference>
<dbReference type="GO" id="GO:0004149">
    <property type="term" value="F:dihydrolipoyllysine-residue succinyltransferase activity"/>
    <property type="evidence" value="ECO:0007669"/>
    <property type="project" value="UniProtKB-EC"/>
</dbReference>
<feature type="domain" description="Lipoyl-binding" evidence="12">
    <location>
        <begin position="3"/>
        <end position="78"/>
    </location>
</feature>
<dbReference type="PROSITE" id="PS00189">
    <property type="entry name" value="LIPOYL"/>
    <property type="match status" value="1"/>
</dbReference>
<dbReference type="InterPro" id="IPR023213">
    <property type="entry name" value="CAT-like_dom_sf"/>
</dbReference>
<dbReference type="NCBIfam" id="TIGR01347">
    <property type="entry name" value="sucB"/>
    <property type="match status" value="1"/>
</dbReference>
<dbReference type="InterPro" id="IPR001078">
    <property type="entry name" value="2-oxoacid_DH_actylTfrase"/>
</dbReference>
<evidence type="ECO:0000256" key="6">
    <source>
        <dbReference type="ARBA" id="ARBA00022532"/>
    </source>
</evidence>
<dbReference type="Pfam" id="PF02817">
    <property type="entry name" value="E3_binding"/>
    <property type="match status" value="1"/>
</dbReference>
<dbReference type="NCBIfam" id="NF004309">
    <property type="entry name" value="PRK05704.1"/>
    <property type="match status" value="1"/>
</dbReference>
<dbReference type="InterPro" id="IPR003016">
    <property type="entry name" value="2-oxoA_DH_lipoyl-BS"/>
</dbReference>
<dbReference type="PANTHER" id="PTHR43416">
    <property type="entry name" value="DIHYDROLIPOYLLYSINE-RESIDUE SUCCINYLTRANSFERASE COMPONENT OF 2-OXOGLUTARATE DEHYDROGENASE COMPLEX, MITOCHONDRIAL-RELATED"/>
    <property type="match status" value="1"/>
</dbReference>
<dbReference type="Pfam" id="PF00198">
    <property type="entry name" value="2-oxoacid_dh"/>
    <property type="match status" value="1"/>
</dbReference>
<comment type="pathway">
    <text evidence="2 11">Amino-acid degradation; L-lysine degradation via saccharopine pathway; glutaryl-CoA from L-lysine: step 6/6.</text>
</comment>
<organism evidence="14 15">
    <name type="scientific">Massilia agri</name>
    <dbReference type="NCBI Taxonomy" id="1886785"/>
    <lineage>
        <taxon>Bacteria</taxon>
        <taxon>Pseudomonadati</taxon>
        <taxon>Pseudomonadota</taxon>
        <taxon>Betaproteobacteria</taxon>
        <taxon>Burkholderiales</taxon>
        <taxon>Oxalobacteraceae</taxon>
        <taxon>Telluria group</taxon>
        <taxon>Massilia</taxon>
    </lineage>
</organism>
<evidence type="ECO:0000256" key="7">
    <source>
        <dbReference type="ARBA" id="ARBA00022679"/>
    </source>
</evidence>
<keyword evidence="6 11" id="KW-0816">Tricarboxylic acid cycle</keyword>
<dbReference type="CDD" id="cd06849">
    <property type="entry name" value="lipoyl_domain"/>
    <property type="match status" value="1"/>
</dbReference>
<dbReference type="InterPro" id="IPR050537">
    <property type="entry name" value="2-oxoacid_dehydrogenase"/>
</dbReference>
<evidence type="ECO:0000256" key="11">
    <source>
        <dbReference type="RuleBase" id="RU361138"/>
    </source>
</evidence>
<feature type="domain" description="Peripheral subunit-binding (PSBD)" evidence="13">
    <location>
        <begin position="117"/>
        <end position="154"/>
    </location>
</feature>
<evidence type="ECO:0000256" key="8">
    <source>
        <dbReference type="ARBA" id="ARBA00022823"/>
    </source>
</evidence>
<dbReference type="Proteomes" id="UP001206572">
    <property type="component" value="Unassembled WGS sequence"/>
</dbReference>
<comment type="similarity">
    <text evidence="3 11">Belongs to the 2-oxoacid dehydrogenase family.</text>
</comment>
<dbReference type="EC" id="2.3.1.61" evidence="4 11"/>
<evidence type="ECO:0000256" key="5">
    <source>
        <dbReference type="ARBA" id="ARBA00019511"/>
    </source>
</evidence>
<reference evidence="14 15" key="1">
    <citation type="submission" date="2022-08" db="EMBL/GenBank/DDBJ databases">
        <title>Reclassification of Massilia species as members of the genera Telluria, Duganella, Pseudoduganella, Mokoshia gen. nov. and Zemynaea gen. nov. using orthogonal and non-orthogonal genome-based approaches.</title>
        <authorList>
            <person name="Bowman J.P."/>
        </authorList>
    </citation>
    <scope>NUCLEOTIDE SEQUENCE [LARGE SCALE GENOMIC DNA]</scope>
    <source>
        <strain evidence="14 15">JCM 31661</strain>
    </source>
</reference>
<dbReference type="Gene3D" id="3.30.559.10">
    <property type="entry name" value="Chloramphenicol acetyltransferase-like domain"/>
    <property type="match status" value="1"/>
</dbReference>
<accession>A0ABT2AEY1</accession>
<comment type="caution">
    <text evidence="14">The sequence shown here is derived from an EMBL/GenBank/DDBJ whole genome shotgun (WGS) entry which is preliminary data.</text>
</comment>
<dbReference type="RefSeq" id="WP_258825829.1">
    <property type="nucleotide sequence ID" value="NZ_JANUHA010000001.1"/>
</dbReference>
<proteinExistence type="inferred from homology"/>
<comment type="catalytic activity">
    <reaction evidence="10 11">
        <text>N(6)-[(R)-dihydrolipoyl]-L-lysyl-[protein] + succinyl-CoA = N(6)-[(R)-S(8)-succinyldihydrolipoyl]-L-lysyl-[protein] + CoA</text>
        <dbReference type="Rhea" id="RHEA:15213"/>
        <dbReference type="Rhea" id="RHEA-COMP:10475"/>
        <dbReference type="Rhea" id="RHEA-COMP:20092"/>
        <dbReference type="ChEBI" id="CHEBI:57287"/>
        <dbReference type="ChEBI" id="CHEBI:57292"/>
        <dbReference type="ChEBI" id="CHEBI:83100"/>
        <dbReference type="ChEBI" id="CHEBI:83120"/>
        <dbReference type="EC" id="2.3.1.61"/>
    </reaction>
</comment>
<comment type="cofactor">
    <cofactor evidence="11">
        <name>(R)-lipoate</name>
        <dbReference type="ChEBI" id="CHEBI:83088"/>
    </cofactor>
    <text evidence="11">Binds 1 lipoyl cofactor covalently.</text>
</comment>
<evidence type="ECO:0000256" key="3">
    <source>
        <dbReference type="ARBA" id="ARBA00007317"/>
    </source>
</evidence>